<dbReference type="Pfam" id="PF00013">
    <property type="entry name" value="KH_1"/>
    <property type="match status" value="1"/>
</dbReference>
<keyword evidence="9" id="KW-1133">Transmembrane helix</keyword>
<dbReference type="Pfam" id="PF18044">
    <property type="entry name" value="zf-CCCH_4"/>
    <property type="match status" value="1"/>
</dbReference>
<name>A0A8I7BBK7_HORVV</name>
<dbReference type="GO" id="GO:0003677">
    <property type="term" value="F:DNA binding"/>
    <property type="evidence" value="ECO:0007669"/>
    <property type="project" value="UniProtKB-KW"/>
</dbReference>
<keyword evidence="2" id="KW-0677">Repeat</keyword>
<sequence length="358" mass="38145">MPTGLPPPSIIIFILRLASLLLPFFIHAIASCWYPRDSVNHGKCIRLKISAAGEMSSASAPRDDATMPREEEERVGVNARRTKRIMYSRELLLAVGSLDACKLLPAGADADLPKHPDDATLWVPSQALAASSVGRTPGGLGDSEFLPQPKREQEAFEAGAGSKSKPCVRFFSTAGCRFGDNCHFIHDIPAPAQDEKEPAKLNPTPPSMSMQQPSHTGDHALRAPTPPNAAPASSGASATAKITVDASLAGAVIGRGGATIREISRASGARLCIREHERDAGLKNVELQGTPDQVKHASAMVWEHLPVPGGGQYNGVKTRLCAHFARGSCTYGDGCRFAHSESELRRPAPAARRDPCGW</sequence>
<evidence type="ECO:0000256" key="9">
    <source>
        <dbReference type="SAM" id="Phobius"/>
    </source>
</evidence>
<dbReference type="PROSITE" id="PS50084">
    <property type="entry name" value="KH_TYPE_1"/>
    <property type="match status" value="1"/>
</dbReference>
<keyword evidence="9" id="KW-0472">Membrane</keyword>
<keyword evidence="5" id="KW-0238">DNA-binding</keyword>
<dbReference type="InterPro" id="IPR036855">
    <property type="entry name" value="Znf_CCCH_sf"/>
</dbReference>
<evidence type="ECO:0000256" key="4">
    <source>
        <dbReference type="ARBA" id="ARBA00022833"/>
    </source>
</evidence>
<dbReference type="InterPro" id="IPR041367">
    <property type="entry name" value="Znf-CCCH_4"/>
</dbReference>
<evidence type="ECO:0000313" key="11">
    <source>
        <dbReference type="EnsemblPlants" id="HORVU.MOREX.r3.6HG0573620.1"/>
    </source>
</evidence>
<keyword evidence="1 7" id="KW-0479">Metal-binding</keyword>
<evidence type="ECO:0000256" key="2">
    <source>
        <dbReference type="ARBA" id="ARBA00022737"/>
    </source>
</evidence>
<dbReference type="PANTHER" id="PTHR12547:SF18">
    <property type="entry name" value="PROTEIN TIS11"/>
    <property type="match status" value="1"/>
</dbReference>
<dbReference type="Gene3D" id="4.10.1000.10">
    <property type="entry name" value="Zinc finger, CCCH-type"/>
    <property type="match status" value="2"/>
</dbReference>
<dbReference type="FunFam" id="4.10.1000.10:FF:000003">
    <property type="entry name" value="Zinc finger CCCH domain-containing protein"/>
    <property type="match status" value="1"/>
</dbReference>
<dbReference type="GO" id="GO:0051252">
    <property type="term" value="P:regulation of RNA metabolic process"/>
    <property type="evidence" value="ECO:0007669"/>
    <property type="project" value="UniProtKB-ARBA"/>
</dbReference>
<dbReference type="SMART" id="SM00322">
    <property type="entry name" value="KH"/>
    <property type="match status" value="1"/>
</dbReference>
<dbReference type="Gramene" id="HORVU.MOREX.r2.6HG0475540.1">
    <property type="protein sequence ID" value="HORVU.MOREX.r2.6HG0475540.1"/>
    <property type="gene ID" value="HORVU.MOREX.r2.6HG0475540"/>
</dbReference>
<dbReference type="EnsemblPlants" id="HORVU.MOREX.r3.6HG0573620.1">
    <property type="protein sequence ID" value="HORVU.MOREX.r3.6HG0573620.1"/>
    <property type="gene ID" value="HORVU.MOREX.r3.6HG0573620"/>
</dbReference>
<feature type="zinc finger region" description="C3H1-type" evidence="7">
    <location>
        <begin position="161"/>
        <end position="189"/>
    </location>
</feature>
<dbReference type="SMART" id="SM00356">
    <property type="entry name" value="ZnF_C3H1"/>
    <property type="match status" value="2"/>
</dbReference>
<dbReference type="PROSITE" id="PS50103">
    <property type="entry name" value="ZF_C3H1"/>
    <property type="match status" value="2"/>
</dbReference>
<reference evidence="11" key="2">
    <citation type="submission" date="2020-10" db="EMBL/GenBank/DDBJ databases">
        <authorList>
            <person name="Scholz U."/>
            <person name="Mascher M."/>
            <person name="Fiebig A."/>
        </authorList>
    </citation>
    <scope>NUCLEOTIDE SEQUENCE [LARGE SCALE GENOMIC DNA]</scope>
    <source>
        <strain evidence="11">cv. Morex</strain>
    </source>
</reference>
<feature type="domain" description="C3H1-type" evidence="10">
    <location>
        <begin position="315"/>
        <end position="342"/>
    </location>
</feature>
<feature type="compositionally biased region" description="Basic and acidic residues" evidence="8">
    <location>
        <begin position="61"/>
        <end position="75"/>
    </location>
</feature>
<keyword evidence="4 7" id="KW-0862">Zinc</keyword>
<feature type="transmembrane region" description="Helical" evidence="9">
    <location>
        <begin position="12"/>
        <end position="34"/>
    </location>
</feature>
<dbReference type="InterPro" id="IPR004088">
    <property type="entry name" value="KH_dom_type_1"/>
</dbReference>
<evidence type="ECO:0000313" key="12">
    <source>
        <dbReference type="Proteomes" id="UP000011116"/>
    </source>
</evidence>
<dbReference type="Gramene" id="HORVU.MOREX.r3.6HG0573620.1">
    <property type="protein sequence ID" value="HORVU.MOREX.r3.6HG0573620.1"/>
    <property type="gene ID" value="HORVU.MOREX.r3.6HG0573620"/>
</dbReference>
<dbReference type="SUPFAM" id="SSF90229">
    <property type="entry name" value="CCCH zinc finger"/>
    <property type="match status" value="2"/>
</dbReference>
<feature type="region of interest" description="Disordered" evidence="8">
    <location>
        <begin position="190"/>
        <end position="236"/>
    </location>
</feature>
<dbReference type="Proteomes" id="UP000011116">
    <property type="component" value="Chromosome 6H"/>
</dbReference>
<reference evidence="12" key="1">
    <citation type="journal article" date="2012" name="Nature">
        <title>A physical, genetic and functional sequence assembly of the barley genome.</title>
        <authorList>
            <consortium name="The International Barley Genome Sequencing Consortium"/>
            <person name="Mayer K.F."/>
            <person name="Waugh R."/>
            <person name="Brown J.W."/>
            <person name="Schulman A."/>
            <person name="Langridge P."/>
            <person name="Platzer M."/>
            <person name="Fincher G.B."/>
            <person name="Muehlbauer G.J."/>
            <person name="Sato K."/>
            <person name="Close T.J."/>
            <person name="Wise R.P."/>
            <person name="Stein N."/>
        </authorList>
    </citation>
    <scope>NUCLEOTIDE SEQUENCE [LARGE SCALE GENOMIC DNA]</scope>
    <source>
        <strain evidence="12">cv. Morex</strain>
    </source>
</reference>
<dbReference type="GO" id="GO:0003729">
    <property type="term" value="F:mRNA binding"/>
    <property type="evidence" value="ECO:0007669"/>
    <property type="project" value="InterPro"/>
</dbReference>
<dbReference type="GO" id="GO:0008270">
    <property type="term" value="F:zinc ion binding"/>
    <property type="evidence" value="ECO:0007669"/>
    <property type="project" value="UniProtKB-KW"/>
</dbReference>
<evidence type="ECO:0000256" key="7">
    <source>
        <dbReference type="PROSITE-ProRule" id="PRU00723"/>
    </source>
</evidence>
<dbReference type="InterPro" id="IPR004087">
    <property type="entry name" value="KH_dom"/>
</dbReference>
<dbReference type="Gene3D" id="3.30.1370.10">
    <property type="entry name" value="K Homology domain, type 1"/>
    <property type="match status" value="1"/>
</dbReference>
<feature type="zinc finger region" description="C3H1-type" evidence="7">
    <location>
        <begin position="315"/>
        <end position="342"/>
    </location>
</feature>
<dbReference type="PANTHER" id="PTHR12547">
    <property type="entry name" value="CCCH ZINC FINGER/TIS11-RELATED"/>
    <property type="match status" value="1"/>
</dbReference>
<evidence type="ECO:0000256" key="8">
    <source>
        <dbReference type="SAM" id="MobiDB-lite"/>
    </source>
</evidence>
<evidence type="ECO:0000259" key="10">
    <source>
        <dbReference type="PROSITE" id="PS50103"/>
    </source>
</evidence>
<keyword evidence="12" id="KW-1185">Reference proteome</keyword>
<dbReference type="InterPro" id="IPR000571">
    <property type="entry name" value="Znf_CCCH"/>
</dbReference>
<protein>
    <recommendedName>
        <fullName evidence="10">C3H1-type domain-containing protein</fullName>
    </recommendedName>
</protein>
<dbReference type="GO" id="GO:0010468">
    <property type="term" value="P:regulation of gene expression"/>
    <property type="evidence" value="ECO:0007669"/>
    <property type="project" value="UniProtKB-ARBA"/>
</dbReference>
<accession>A0A8I7BBK7</accession>
<keyword evidence="9" id="KW-0812">Transmembrane</keyword>
<dbReference type="SMR" id="A0A8I7BBK7"/>
<evidence type="ECO:0000256" key="1">
    <source>
        <dbReference type="ARBA" id="ARBA00022723"/>
    </source>
</evidence>
<proteinExistence type="predicted"/>
<dbReference type="Pfam" id="PF00642">
    <property type="entry name" value="zf-CCCH"/>
    <property type="match status" value="1"/>
</dbReference>
<keyword evidence="6" id="KW-0694">RNA-binding</keyword>
<feature type="region of interest" description="Disordered" evidence="8">
    <location>
        <begin position="56"/>
        <end position="76"/>
    </location>
</feature>
<evidence type="ECO:0000256" key="5">
    <source>
        <dbReference type="ARBA" id="ARBA00023125"/>
    </source>
</evidence>
<keyword evidence="3 7" id="KW-0863">Zinc-finger</keyword>
<dbReference type="AlphaFoldDB" id="A0A8I7BBK7"/>
<dbReference type="InterPro" id="IPR045877">
    <property type="entry name" value="ZFP36-like"/>
</dbReference>
<dbReference type="InterPro" id="IPR036612">
    <property type="entry name" value="KH_dom_type_1_sf"/>
</dbReference>
<evidence type="ECO:0000256" key="3">
    <source>
        <dbReference type="ARBA" id="ARBA00022771"/>
    </source>
</evidence>
<dbReference type="SUPFAM" id="SSF54791">
    <property type="entry name" value="Eukaryotic type KH-domain (KH-domain type I)"/>
    <property type="match status" value="1"/>
</dbReference>
<evidence type="ECO:0000256" key="6">
    <source>
        <dbReference type="PROSITE-ProRule" id="PRU00117"/>
    </source>
</evidence>
<organism evidence="11 12">
    <name type="scientific">Hordeum vulgare subsp. vulgare</name>
    <name type="common">Domesticated barley</name>
    <dbReference type="NCBI Taxonomy" id="112509"/>
    <lineage>
        <taxon>Eukaryota</taxon>
        <taxon>Viridiplantae</taxon>
        <taxon>Streptophyta</taxon>
        <taxon>Embryophyta</taxon>
        <taxon>Tracheophyta</taxon>
        <taxon>Spermatophyta</taxon>
        <taxon>Magnoliopsida</taxon>
        <taxon>Liliopsida</taxon>
        <taxon>Poales</taxon>
        <taxon>Poaceae</taxon>
        <taxon>BOP clade</taxon>
        <taxon>Pooideae</taxon>
        <taxon>Triticodae</taxon>
        <taxon>Triticeae</taxon>
        <taxon>Hordeinae</taxon>
        <taxon>Hordeum</taxon>
    </lineage>
</organism>
<reference evidence="11" key="3">
    <citation type="submission" date="2022-01" db="UniProtKB">
        <authorList>
            <consortium name="EnsemblPlants"/>
        </authorList>
    </citation>
    <scope>IDENTIFICATION</scope>
    <source>
        <strain evidence="11">subsp. vulgare</strain>
    </source>
</reference>
<feature type="domain" description="C3H1-type" evidence="10">
    <location>
        <begin position="161"/>
        <end position="189"/>
    </location>
</feature>